<protein>
    <submittedName>
        <fullName evidence="2">Sorting nexin 20</fullName>
    </submittedName>
</protein>
<reference evidence="2 3" key="1">
    <citation type="journal article" date="2020" name="Nat. Commun.">
        <title>Donkey genomes provide new insights into domestication and selection for coat color.</title>
        <authorList>
            <person name="Wang"/>
            <person name="C."/>
            <person name="Li"/>
            <person name="H."/>
            <person name="Guo"/>
            <person name="Y."/>
            <person name="Huang"/>
            <person name="J."/>
            <person name="Sun"/>
            <person name="Y."/>
            <person name="Min"/>
            <person name="J."/>
            <person name="Wang"/>
            <person name="J."/>
            <person name="Fang"/>
            <person name="X."/>
            <person name="Zhao"/>
            <person name="Z."/>
            <person name="Wang"/>
            <person name="S."/>
            <person name="Zhang"/>
            <person name="Y."/>
            <person name="Liu"/>
            <person name="Q."/>
            <person name="Jiang"/>
            <person name="Q."/>
            <person name="Wang"/>
            <person name="X."/>
            <person name="Guo"/>
            <person name="Y."/>
            <person name="Yang"/>
            <person name="C."/>
            <person name="Wang"/>
            <person name="Y."/>
            <person name="Tian"/>
            <person name="F."/>
            <person name="Zhuang"/>
            <person name="G."/>
            <person name="Fan"/>
            <person name="Y."/>
            <person name="Gao"/>
            <person name="Q."/>
            <person name="Li"/>
            <person name="Y."/>
            <person name="Ju"/>
            <person name="Z."/>
            <person name="Li"/>
            <person name="J."/>
            <person name="Li"/>
            <person name="R."/>
            <person name="Hou"/>
            <person name="M."/>
            <person name="Yang"/>
            <person name="G."/>
            <person name="Liu"/>
            <person name="G."/>
            <person name="Liu"/>
            <person name="W."/>
            <person name="Guo"/>
            <person name="J."/>
            <person name="Pan"/>
            <person name="S."/>
            <person name="Fan"/>
            <person name="G."/>
            <person name="Zhang"/>
            <person name="W."/>
            <person name="Zhang"/>
            <person name="R."/>
            <person name="Yu"/>
            <person name="J."/>
            <person name="Zhang"/>
            <person name="X."/>
            <person name="Yin"/>
            <person name="Q."/>
            <person name="Ji"/>
            <person name="C."/>
            <person name="Jin"/>
            <person name="Y."/>
            <person name="Yue"/>
            <person name="G."/>
            <person name="Liu"/>
            <person name="M."/>
            <person name="Xu"/>
            <person name="J."/>
            <person name="Liu"/>
            <person name="S."/>
            <person name="Jordana"/>
            <person name="J."/>
            <person name="Noce"/>
            <person name="A."/>
            <person name="Amills"/>
            <person name="M."/>
            <person name="Wu"/>
            <person name="D.D."/>
            <person name="Li"/>
            <person name="S."/>
            <person name="Zhou"/>
            <person name="X. and Zhong"/>
            <person name="J."/>
        </authorList>
    </citation>
    <scope>NUCLEOTIDE SEQUENCE [LARGE SCALE GENOMIC DNA]</scope>
</reference>
<reference evidence="2" key="3">
    <citation type="submission" date="2025-09" db="UniProtKB">
        <authorList>
            <consortium name="Ensembl"/>
        </authorList>
    </citation>
    <scope>IDENTIFICATION</scope>
</reference>
<gene>
    <name evidence="2" type="primary">SNX20</name>
</gene>
<keyword evidence="3" id="KW-1185">Reference proteome</keyword>
<feature type="region of interest" description="Disordered" evidence="1">
    <location>
        <begin position="1"/>
        <end position="59"/>
    </location>
</feature>
<name>A0A9L0J0V5_EQUAS</name>
<evidence type="ECO:0000313" key="3">
    <source>
        <dbReference type="Proteomes" id="UP000694387"/>
    </source>
</evidence>
<feature type="region of interest" description="Disordered" evidence="1">
    <location>
        <begin position="101"/>
        <end position="128"/>
    </location>
</feature>
<reference evidence="2" key="2">
    <citation type="submission" date="2025-08" db="UniProtKB">
        <authorList>
            <consortium name="Ensembl"/>
        </authorList>
    </citation>
    <scope>IDENTIFICATION</scope>
</reference>
<dbReference type="AlphaFoldDB" id="A0A9L0J0V5"/>
<accession>A0A9L0J0V5</accession>
<proteinExistence type="predicted"/>
<sequence>MASPKHPGSPGWMGPRAQCMAGTKQEASATGADLPRPGPEGHLEAHSSPSSNSSMTTRELQDYWRTEKGCWKRVKLLFEISSARIEERKVSKFVVGKLRLGEGTHSRPRGGTAPGPELGCPHQRDRIW</sequence>
<organism evidence="2 3">
    <name type="scientific">Equus asinus</name>
    <name type="common">Donkey</name>
    <name type="synonym">Equus africanus asinus</name>
    <dbReference type="NCBI Taxonomy" id="9793"/>
    <lineage>
        <taxon>Eukaryota</taxon>
        <taxon>Metazoa</taxon>
        <taxon>Chordata</taxon>
        <taxon>Craniata</taxon>
        <taxon>Vertebrata</taxon>
        <taxon>Euteleostomi</taxon>
        <taxon>Mammalia</taxon>
        <taxon>Eutheria</taxon>
        <taxon>Laurasiatheria</taxon>
        <taxon>Perissodactyla</taxon>
        <taxon>Equidae</taxon>
        <taxon>Equus</taxon>
    </lineage>
</organism>
<evidence type="ECO:0000313" key="2">
    <source>
        <dbReference type="Ensembl" id="ENSEASP00005042940.1"/>
    </source>
</evidence>
<evidence type="ECO:0000256" key="1">
    <source>
        <dbReference type="SAM" id="MobiDB-lite"/>
    </source>
</evidence>
<dbReference type="Ensembl" id="ENSEAST00005049257.1">
    <property type="protein sequence ID" value="ENSEASP00005042940.1"/>
    <property type="gene ID" value="ENSEASG00005025406.1"/>
</dbReference>
<dbReference type="Proteomes" id="UP000694387">
    <property type="component" value="Chromosome 28"/>
</dbReference>
<dbReference type="GeneTree" id="ENSGT00530000063759"/>